<accession>M6VWY6</accession>
<gene>
    <name evidence="1" type="ORF">LEP1GSC133_2409</name>
</gene>
<dbReference type="EMBL" id="AKWF02000089">
    <property type="protein sequence ID" value="EMO62007.1"/>
    <property type="molecule type" value="Genomic_DNA"/>
</dbReference>
<reference evidence="1 2" key="1">
    <citation type="submission" date="2013-01" db="EMBL/GenBank/DDBJ databases">
        <authorList>
            <person name="Harkins D.M."/>
            <person name="Durkin A.S."/>
            <person name="Brinkac L.M."/>
            <person name="Haft D.H."/>
            <person name="Selengut J.D."/>
            <person name="Sanka R."/>
            <person name="DePew J."/>
            <person name="Purushe J."/>
            <person name="Picardeau M."/>
            <person name="Werts C."/>
            <person name="Goarant C."/>
            <person name="Vinetz J.M."/>
            <person name="Sutton G.G."/>
            <person name="Nierman W.C."/>
            <person name="Fouts D.E."/>
        </authorList>
    </citation>
    <scope>NUCLEOTIDE SEQUENCE [LARGE SCALE GENOMIC DNA]</scope>
    <source>
        <strain evidence="1 2">200901868</strain>
    </source>
</reference>
<evidence type="ECO:0000313" key="2">
    <source>
        <dbReference type="Proteomes" id="UP000012159"/>
    </source>
</evidence>
<organism evidence="1 2">
    <name type="scientific">Leptospira borgpetersenii serovar Pomona str. 200901868</name>
    <dbReference type="NCBI Taxonomy" id="1192866"/>
    <lineage>
        <taxon>Bacteria</taxon>
        <taxon>Pseudomonadati</taxon>
        <taxon>Spirochaetota</taxon>
        <taxon>Spirochaetia</taxon>
        <taxon>Leptospirales</taxon>
        <taxon>Leptospiraceae</taxon>
        <taxon>Leptospira</taxon>
    </lineage>
</organism>
<protein>
    <submittedName>
        <fullName evidence="1">Uncharacterized protein</fullName>
    </submittedName>
</protein>
<sequence>MIYREALHEFSLILGGKKGLGDFPLSENHTFCKYKGSFLLEHLEKCTF</sequence>
<proteinExistence type="predicted"/>
<dbReference type="Proteomes" id="UP000012159">
    <property type="component" value="Unassembled WGS sequence"/>
</dbReference>
<name>M6VWY6_LEPBO</name>
<dbReference type="AlphaFoldDB" id="M6VWY6"/>
<comment type="caution">
    <text evidence="1">The sequence shown here is derived from an EMBL/GenBank/DDBJ whole genome shotgun (WGS) entry which is preliminary data.</text>
</comment>
<evidence type="ECO:0000313" key="1">
    <source>
        <dbReference type="EMBL" id="EMO62007.1"/>
    </source>
</evidence>